<evidence type="ECO:0000313" key="9">
    <source>
        <dbReference type="Proteomes" id="UP000034291"/>
    </source>
</evidence>
<dbReference type="STRING" id="308745.A0A0F8WPN1"/>
<dbReference type="SUPFAM" id="SSF57701">
    <property type="entry name" value="Zn2/Cys6 DNA-binding domain"/>
    <property type="match status" value="1"/>
</dbReference>
<dbReference type="OrthoDB" id="3014581at2759"/>
<organism evidence="8 9">
    <name type="scientific">Aspergillus rambellii</name>
    <dbReference type="NCBI Taxonomy" id="308745"/>
    <lineage>
        <taxon>Eukaryota</taxon>
        <taxon>Fungi</taxon>
        <taxon>Dikarya</taxon>
        <taxon>Ascomycota</taxon>
        <taxon>Pezizomycotina</taxon>
        <taxon>Eurotiomycetes</taxon>
        <taxon>Eurotiomycetidae</taxon>
        <taxon>Eurotiales</taxon>
        <taxon>Aspergillaceae</taxon>
        <taxon>Aspergillus</taxon>
        <taxon>Aspergillus subgen. Nidulantes</taxon>
    </lineage>
</organism>
<dbReference type="InterPro" id="IPR036864">
    <property type="entry name" value="Zn2-C6_fun-type_DNA-bd_sf"/>
</dbReference>
<reference evidence="8 9" key="1">
    <citation type="submission" date="2015-02" db="EMBL/GenBank/DDBJ databases">
        <title>Draft Genome Sequences of Two Closely-Related Aflatoxigenic Aspergillus Species Obtained from the Cote d'Ivoire.</title>
        <authorList>
            <person name="Moore G.G."/>
            <person name="Beltz S.B."/>
            <person name="Mack B.M."/>
        </authorList>
    </citation>
    <scope>NUCLEOTIDE SEQUENCE [LARGE SCALE GENOMIC DNA]</scope>
    <source>
        <strain evidence="8 9">SRRC1468</strain>
    </source>
</reference>
<dbReference type="PROSITE" id="PS50048">
    <property type="entry name" value="ZN2_CY6_FUNGAL_2"/>
    <property type="match status" value="1"/>
</dbReference>
<evidence type="ECO:0000259" key="7">
    <source>
        <dbReference type="PROSITE" id="PS50048"/>
    </source>
</evidence>
<dbReference type="CDD" id="cd12148">
    <property type="entry name" value="fungal_TF_MHR"/>
    <property type="match status" value="1"/>
</dbReference>
<dbReference type="Proteomes" id="UP000034291">
    <property type="component" value="Unassembled WGS sequence"/>
</dbReference>
<proteinExistence type="predicted"/>
<dbReference type="GO" id="GO:0008270">
    <property type="term" value="F:zinc ion binding"/>
    <property type="evidence" value="ECO:0007669"/>
    <property type="project" value="InterPro"/>
</dbReference>
<evidence type="ECO:0000256" key="2">
    <source>
        <dbReference type="ARBA" id="ARBA00023015"/>
    </source>
</evidence>
<sequence length="707" mass="79620">MKRKNGPEHLEEAEKRMPRQDPVSCQSCRRKKLKCDRQRPCGSCSTRRLSCTYGVDGIPHVPNVRAPTNRTGGGSETSARAHVHASAATRRKPAQSPAATDAQSRKSKESLLTADWLEHIHMGDRVPAALSPQLRAELDEPRNGEHLANTGLNARSPRALFSMFQDSLGPDENPATINLTAFLPQKADTMDLLKYYFNYINHLYRIIVPQLAEEQINEVYQCVESGLPLNINYLALLFALIGSSLYLQLSIESSAHAEICSQKFSFLTGAALTQANYVSYPTIEGLQASLVVFHNLSNVHCCNSVSAIFMLGSLVSQAKNMMLHRIDTHVSREQRDVHGYNFMELEIKRRLWWDIASFDWLLGFLSGPQEWTYLINPEFMHVEKPSNLDDTAIGMTPVPPDTAPTDMTFFLERLKLAEACRSVVDGVSSAQLQGTELDYPKLLELDHELQQAQSEIPDVFRLDSTSRRRHSSLCAKRPTFAWQRSLLQQAYYSRFCRLHRPFFIRGARDPKYSYSHIICLQSARKVLEIKRIMDEEEPRFAPSSSVIWSIMHHVFMAAVILLLDVCYNWDDLLADKRREEVLEACRMLSRAQQSSSLVKEGINSMMSILQRHYQNGKSTTSAFDPAMEVSRPEERPAVASSLPDANRVPENALPDSQPVQSNAAEDEGRELEDVWAEIIDSGGNLDFEAEDWTGLFTELTNAVAGGT</sequence>
<dbReference type="PROSITE" id="PS00463">
    <property type="entry name" value="ZN2_CY6_FUNGAL_1"/>
    <property type="match status" value="1"/>
</dbReference>
<feature type="compositionally biased region" description="Basic and acidic residues" evidence="6">
    <location>
        <begin position="1"/>
        <end position="19"/>
    </location>
</feature>
<dbReference type="GO" id="GO:0003677">
    <property type="term" value="F:DNA binding"/>
    <property type="evidence" value="ECO:0007669"/>
    <property type="project" value="UniProtKB-KW"/>
</dbReference>
<feature type="region of interest" description="Disordered" evidence="6">
    <location>
        <begin position="62"/>
        <end position="107"/>
    </location>
</feature>
<dbReference type="AlphaFoldDB" id="A0A0F8WPN1"/>
<keyword evidence="3" id="KW-0238">DNA-binding</keyword>
<comment type="subcellular location">
    <subcellularLocation>
        <location evidence="1">Nucleus</location>
    </subcellularLocation>
</comment>
<feature type="region of interest" description="Disordered" evidence="6">
    <location>
        <begin position="619"/>
        <end position="669"/>
    </location>
</feature>
<dbReference type="Gene3D" id="4.10.240.10">
    <property type="entry name" value="Zn(2)-C6 fungal-type DNA-binding domain"/>
    <property type="match status" value="1"/>
</dbReference>
<evidence type="ECO:0000313" key="8">
    <source>
        <dbReference type="EMBL" id="KKK13217.1"/>
    </source>
</evidence>
<protein>
    <recommendedName>
        <fullName evidence="7">Zn(2)-C6 fungal-type domain-containing protein</fullName>
    </recommendedName>
</protein>
<name>A0A0F8WPN1_9EURO</name>
<dbReference type="InterPro" id="IPR050613">
    <property type="entry name" value="Sec_Metabolite_Reg"/>
</dbReference>
<dbReference type="CDD" id="cd00067">
    <property type="entry name" value="GAL4"/>
    <property type="match status" value="1"/>
</dbReference>
<evidence type="ECO:0000256" key="6">
    <source>
        <dbReference type="SAM" id="MobiDB-lite"/>
    </source>
</evidence>
<comment type="caution">
    <text evidence="8">The sequence shown here is derived from an EMBL/GenBank/DDBJ whole genome shotgun (WGS) entry which is preliminary data.</text>
</comment>
<keyword evidence="5" id="KW-0539">Nucleus</keyword>
<dbReference type="GO" id="GO:0005634">
    <property type="term" value="C:nucleus"/>
    <property type="evidence" value="ECO:0007669"/>
    <property type="project" value="UniProtKB-SubCell"/>
</dbReference>
<dbReference type="PANTHER" id="PTHR31001:SF90">
    <property type="entry name" value="CENTROMERE DNA-BINDING PROTEIN COMPLEX CBF3 SUBUNIT B"/>
    <property type="match status" value="1"/>
</dbReference>
<dbReference type="Pfam" id="PF00172">
    <property type="entry name" value="Zn_clus"/>
    <property type="match status" value="1"/>
</dbReference>
<feature type="domain" description="Zn(2)-C6 fungal-type" evidence="7">
    <location>
        <begin position="24"/>
        <end position="53"/>
    </location>
</feature>
<accession>A0A0F8WPN1</accession>
<keyword evidence="9" id="KW-1185">Reference proteome</keyword>
<keyword evidence="2" id="KW-0805">Transcription regulation</keyword>
<evidence type="ECO:0000256" key="3">
    <source>
        <dbReference type="ARBA" id="ARBA00023125"/>
    </source>
</evidence>
<dbReference type="SMART" id="SM00066">
    <property type="entry name" value="GAL4"/>
    <property type="match status" value="1"/>
</dbReference>
<dbReference type="PANTHER" id="PTHR31001">
    <property type="entry name" value="UNCHARACTERIZED TRANSCRIPTIONAL REGULATORY PROTEIN"/>
    <property type="match status" value="1"/>
</dbReference>
<evidence type="ECO:0000256" key="1">
    <source>
        <dbReference type="ARBA" id="ARBA00004123"/>
    </source>
</evidence>
<gene>
    <name evidence="8" type="ORF">ARAM_000560</name>
</gene>
<feature type="region of interest" description="Disordered" evidence="6">
    <location>
        <begin position="1"/>
        <end position="29"/>
    </location>
</feature>
<keyword evidence="4" id="KW-0804">Transcription</keyword>
<evidence type="ECO:0000256" key="5">
    <source>
        <dbReference type="ARBA" id="ARBA00023242"/>
    </source>
</evidence>
<dbReference type="InterPro" id="IPR001138">
    <property type="entry name" value="Zn2Cys6_DnaBD"/>
</dbReference>
<dbReference type="EMBL" id="JZBS01003859">
    <property type="protein sequence ID" value="KKK13217.1"/>
    <property type="molecule type" value="Genomic_DNA"/>
</dbReference>
<dbReference type="GO" id="GO:0000981">
    <property type="term" value="F:DNA-binding transcription factor activity, RNA polymerase II-specific"/>
    <property type="evidence" value="ECO:0007669"/>
    <property type="project" value="InterPro"/>
</dbReference>
<evidence type="ECO:0000256" key="4">
    <source>
        <dbReference type="ARBA" id="ARBA00023163"/>
    </source>
</evidence>